<protein>
    <submittedName>
        <fullName evidence="1">Uncharacterized protein</fullName>
    </submittedName>
</protein>
<gene>
    <name evidence="1" type="ORF">EV702DRAFT_59908</name>
</gene>
<name>A0A9P7A0G0_9AGAM</name>
<proteinExistence type="predicted"/>
<organism evidence="1 2">
    <name type="scientific">Suillus placidus</name>
    <dbReference type="NCBI Taxonomy" id="48579"/>
    <lineage>
        <taxon>Eukaryota</taxon>
        <taxon>Fungi</taxon>
        <taxon>Dikarya</taxon>
        <taxon>Basidiomycota</taxon>
        <taxon>Agaricomycotina</taxon>
        <taxon>Agaricomycetes</taxon>
        <taxon>Agaricomycetidae</taxon>
        <taxon>Boletales</taxon>
        <taxon>Suillineae</taxon>
        <taxon>Suillaceae</taxon>
        <taxon>Suillus</taxon>
    </lineage>
</organism>
<dbReference type="Proteomes" id="UP000714275">
    <property type="component" value="Unassembled WGS sequence"/>
</dbReference>
<dbReference type="EMBL" id="JABBWD010000010">
    <property type="protein sequence ID" value="KAG1780112.1"/>
    <property type="molecule type" value="Genomic_DNA"/>
</dbReference>
<dbReference type="OrthoDB" id="3165318at2759"/>
<evidence type="ECO:0000313" key="2">
    <source>
        <dbReference type="Proteomes" id="UP000714275"/>
    </source>
</evidence>
<comment type="caution">
    <text evidence="1">The sequence shown here is derived from an EMBL/GenBank/DDBJ whole genome shotgun (WGS) entry which is preliminary data.</text>
</comment>
<reference evidence="1" key="1">
    <citation type="journal article" date="2020" name="New Phytol.">
        <title>Comparative genomics reveals dynamic genome evolution in host specialist ectomycorrhizal fungi.</title>
        <authorList>
            <person name="Lofgren L.A."/>
            <person name="Nguyen N.H."/>
            <person name="Vilgalys R."/>
            <person name="Ruytinx J."/>
            <person name="Liao H.L."/>
            <person name="Branco S."/>
            <person name="Kuo A."/>
            <person name="LaButti K."/>
            <person name="Lipzen A."/>
            <person name="Andreopoulos W."/>
            <person name="Pangilinan J."/>
            <person name="Riley R."/>
            <person name="Hundley H."/>
            <person name="Na H."/>
            <person name="Barry K."/>
            <person name="Grigoriev I.V."/>
            <person name="Stajich J.E."/>
            <person name="Kennedy P.G."/>
        </authorList>
    </citation>
    <scope>NUCLEOTIDE SEQUENCE</scope>
    <source>
        <strain evidence="1">DOB743</strain>
    </source>
</reference>
<dbReference type="AlphaFoldDB" id="A0A9P7A0G0"/>
<accession>A0A9P7A0G0</accession>
<evidence type="ECO:0000313" key="1">
    <source>
        <dbReference type="EMBL" id="KAG1780112.1"/>
    </source>
</evidence>
<sequence length="212" mass="23195">MSHLFTRNLTFQSNDLGRNAVLMLTFDADMLGLYEDFFPVAWKVSKFGKTGLCKAHITYTSQLAFSKPQVVDGNIIGAESCVKIDVSEKTTLTEADHVYHFSPPQAGASGVLQAVNNTGDVQDIAVGFMNEGDCIPTPVLYFNDVKDGSHVTAQFAPVLRAYVTTACQETEIIRSEIASPVMWSHDLATLAKDTTWNLERNPVTGQFAIVKA</sequence>
<keyword evidence="2" id="KW-1185">Reference proteome</keyword>